<evidence type="ECO:0000256" key="5">
    <source>
        <dbReference type="SAM" id="MobiDB-lite"/>
    </source>
</evidence>
<feature type="compositionally biased region" description="Low complexity" evidence="5">
    <location>
        <begin position="13"/>
        <end position="25"/>
    </location>
</feature>
<evidence type="ECO:0000256" key="3">
    <source>
        <dbReference type="ARBA" id="ARBA00022989"/>
    </source>
</evidence>
<feature type="region of interest" description="Disordered" evidence="5">
    <location>
        <begin position="74"/>
        <end position="103"/>
    </location>
</feature>
<dbReference type="GO" id="GO:0016020">
    <property type="term" value="C:membrane"/>
    <property type="evidence" value="ECO:0007669"/>
    <property type="project" value="UniProtKB-SubCell"/>
</dbReference>
<dbReference type="GO" id="GO:0055085">
    <property type="term" value="P:transmembrane transport"/>
    <property type="evidence" value="ECO:0007669"/>
    <property type="project" value="InterPro"/>
</dbReference>
<evidence type="ECO:0000313" key="8">
    <source>
        <dbReference type="EMBL" id="KIK61134.1"/>
    </source>
</evidence>
<evidence type="ECO:0000259" key="7">
    <source>
        <dbReference type="PROSITE" id="PS50801"/>
    </source>
</evidence>
<dbReference type="PROSITE" id="PS50801">
    <property type="entry name" value="STAS"/>
    <property type="match status" value="1"/>
</dbReference>
<dbReference type="Pfam" id="PF00916">
    <property type="entry name" value="Sulfate_transp"/>
    <property type="match status" value="1"/>
</dbReference>
<feature type="transmembrane region" description="Helical" evidence="6">
    <location>
        <begin position="338"/>
        <end position="358"/>
    </location>
</feature>
<dbReference type="NCBIfam" id="TIGR00815">
    <property type="entry name" value="sulP"/>
    <property type="match status" value="1"/>
</dbReference>
<name>A0A0D0CEX7_9AGAR</name>
<keyword evidence="4 6" id="KW-0472">Membrane</keyword>
<dbReference type="Pfam" id="PF01740">
    <property type="entry name" value="STAS"/>
    <property type="match status" value="1"/>
</dbReference>
<keyword evidence="3 6" id="KW-1133">Transmembrane helix</keyword>
<dbReference type="InterPro" id="IPR011547">
    <property type="entry name" value="SLC26A/SulP_dom"/>
</dbReference>
<dbReference type="HOGENOM" id="CLU_003182_10_2_1"/>
<feature type="transmembrane region" description="Helical" evidence="6">
    <location>
        <begin position="433"/>
        <end position="453"/>
    </location>
</feature>
<feature type="transmembrane region" description="Helical" evidence="6">
    <location>
        <begin position="393"/>
        <end position="412"/>
    </location>
</feature>
<gene>
    <name evidence="8" type="ORF">GYMLUDRAFT_199896</name>
</gene>
<dbReference type="SUPFAM" id="SSF52091">
    <property type="entry name" value="SpoIIaa-like"/>
    <property type="match status" value="1"/>
</dbReference>
<accession>A0A0D0CEX7</accession>
<feature type="transmembrane region" description="Helical" evidence="6">
    <location>
        <begin position="465"/>
        <end position="488"/>
    </location>
</feature>
<protein>
    <recommendedName>
        <fullName evidence="7">STAS domain-containing protein</fullName>
    </recommendedName>
</protein>
<feature type="transmembrane region" description="Helical" evidence="6">
    <location>
        <begin position="255"/>
        <end position="274"/>
    </location>
</feature>
<evidence type="ECO:0000313" key="9">
    <source>
        <dbReference type="Proteomes" id="UP000053593"/>
    </source>
</evidence>
<dbReference type="InterPro" id="IPR002645">
    <property type="entry name" value="STAS_dom"/>
</dbReference>
<dbReference type="PANTHER" id="PTHR11814">
    <property type="entry name" value="SULFATE TRANSPORTER"/>
    <property type="match status" value="1"/>
</dbReference>
<dbReference type="AlphaFoldDB" id="A0A0D0CEX7"/>
<organism evidence="8 9">
    <name type="scientific">Collybiopsis luxurians FD-317 M1</name>
    <dbReference type="NCBI Taxonomy" id="944289"/>
    <lineage>
        <taxon>Eukaryota</taxon>
        <taxon>Fungi</taxon>
        <taxon>Dikarya</taxon>
        <taxon>Basidiomycota</taxon>
        <taxon>Agaricomycotina</taxon>
        <taxon>Agaricomycetes</taxon>
        <taxon>Agaricomycetidae</taxon>
        <taxon>Agaricales</taxon>
        <taxon>Marasmiineae</taxon>
        <taxon>Omphalotaceae</taxon>
        <taxon>Collybiopsis</taxon>
        <taxon>Collybiopsis luxurians</taxon>
    </lineage>
</organism>
<dbReference type="CDD" id="cd07042">
    <property type="entry name" value="STAS_SulP_like_sulfate_transporter"/>
    <property type="match status" value="1"/>
</dbReference>
<dbReference type="OrthoDB" id="427213at2759"/>
<feature type="transmembrane region" description="Helical" evidence="6">
    <location>
        <begin position="305"/>
        <end position="326"/>
    </location>
</feature>
<keyword evidence="2 6" id="KW-0812">Transmembrane</keyword>
<evidence type="ECO:0000256" key="2">
    <source>
        <dbReference type="ARBA" id="ARBA00022692"/>
    </source>
</evidence>
<feature type="compositionally biased region" description="Polar residues" evidence="5">
    <location>
        <begin position="83"/>
        <end position="93"/>
    </location>
</feature>
<dbReference type="Gene3D" id="3.30.750.24">
    <property type="entry name" value="STAS domain"/>
    <property type="match status" value="1"/>
</dbReference>
<feature type="compositionally biased region" description="Basic residues" evidence="5">
    <location>
        <begin position="33"/>
        <end position="42"/>
    </location>
</feature>
<evidence type="ECO:0000256" key="1">
    <source>
        <dbReference type="ARBA" id="ARBA00004141"/>
    </source>
</evidence>
<feature type="region of interest" description="Disordered" evidence="5">
    <location>
        <begin position="1"/>
        <end position="47"/>
    </location>
</feature>
<dbReference type="InterPro" id="IPR001902">
    <property type="entry name" value="SLC26A/SulP_fam"/>
</dbReference>
<dbReference type="InterPro" id="IPR036513">
    <property type="entry name" value="STAS_dom_sf"/>
</dbReference>
<dbReference type="Proteomes" id="UP000053593">
    <property type="component" value="Unassembled WGS sequence"/>
</dbReference>
<feature type="transmembrane region" description="Helical" evidence="6">
    <location>
        <begin position="220"/>
        <end position="243"/>
    </location>
</feature>
<feature type="domain" description="STAS" evidence="7">
    <location>
        <begin position="587"/>
        <end position="713"/>
    </location>
</feature>
<feature type="transmembrane region" description="Helical" evidence="6">
    <location>
        <begin position="531"/>
        <end position="561"/>
    </location>
</feature>
<sequence length="716" mass="78780">MAHPSSHPHPTGSASSPSPQLHSSPPISPVKDRHGHLPRPSHLRTVSRATSMMNEPGVMTPSSEHEHEPLLEGDLEGLGGISRDSTYGSTSGHDSGRKTTHRRKTLRKRIKYYIPSLGWIPNYSVSSIGGDVLAGLTVASMLIPQSVSYASSLAKLSPVTGLFSASIPAIIYAFLGTSRHLNVAPEAALSLLLGQAVDDIKHDVLSDDPTNGPHSDKGEALGIAVATVITLQIGLLSFLFGFFRLGFLDVILSRALLRGFIAAMAVIILIEQLIPMLGLVPLERLVHPATTVQKLLFLVEYLPDANFHTTIISFAALAALVILRSIKRLPVFRKMGWWWIYRMPEVFLVVVVSTILSAKYRWDEHDVDILGSVKVVTSGTFVKFPLGSSNMKYLHRTTSTAVVSAVVGYLDSMVAAKQAGSRYGYPIRPNRELVALGAANIGASFVPGTLPAFGSITRTRINGDVGATTQVASLVCAAVVLLATFFLLPLLYYLPRCVLASIITLVVFSLLQETPHDLIYYWRMSAWMDLLLLFLTFFLSIVWNVEVGIVVSLIISLLLVVHRSSKTRMSILGRIPGTDRWKPINEIPEAEEDVSGALIIRIREDLDFANTAQLKERLRRLELYGLDKTHPSEDPRRNQATVLVFHMADMDRCDASACQIFYELIEEYRSRGVGMYITHLRPGPLKAFERAGIVELLGEEAFQENVANAVAKIRQW</sequence>
<evidence type="ECO:0000256" key="4">
    <source>
        <dbReference type="ARBA" id="ARBA00023136"/>
    </source>
</evidence>
<comment type="subcellular location">
    <subcellularLocation>
        <location evidence="1">Membrane</location>
        <topology evidence="1">Multi-pass membrane protein</topology>
    </subcellularLocation>
</comment>
<evidence type="ECO:0000256" key="6">
    <source>
        <dbReference type="SAM" id="Phobius"/>
    </source>
</evidence>
<dbReference type="EMBL" id="KN834772">
    <property type="protein sequence ID" value="KIK61134.1"/>
    <property type="molecule type" value="Genomic_DNA"/>
</dbReference>
<proteinExistence type="predicted"/>
<keyword evidence="9" id="KW-1185">Reference proteome</keyword>
<reference evidence="8 9" key="1">
    <citation type="submission" date="2014-04" db="EMBL/GenBank/DDBJ databases">
        <title>Evolutionary Origins and Diversification of the Mycorrhizal Mutualists.</title>
        <authorList>
            <consortium name="DOE Joint Genome Institute"/>
            <consortium name="Mycorrhizal Genomics Consortium"/>
            <person name="Kohler A."/>
            <person name="Kuo A."/>
            <person name="Nagy L.G."/>
            <person name="Floudas D."/>
            <person name="Copeland A."/>
            <person name="Barry K.W."/>
            <person name="Cichocki N."/>
            <person name="Veneault-Fourrey C."/>
            <person name="LaButti K."/>
            <person name="Lindquist E.A."/>
            <person name="Lipzen A."/>
            <person name="Lundell T."/>
            <person name="Morin E."/>
            <person name="Murat C."/>
            <person name="Riley R."/>
            <person name="Ohm R."/>
            <person name="Sun H."/>
            <person name="Tunlid A."/>
            <person name="Henrissat B."/>
            <person name="Grigoriev I.V."/>
            <person name="Hibbett D.S."/>
            <person name="Martin F."/>
        </authorList>
    </citation>
    <scope>NUCLEOTIDE SEQUENCE [LARGE SCALE GENOMIC DNA]</scope>
    <source>
        <strain evidence="8 9">FD-317 M1</strain>
    </source>
</reference>
<feature type="transmembrane region" description="Helical" evidence="6">
    <location>
        <begin position="493"/>
        <end position="511"/>
    </location>
</feature>